<dbReference type="GO" id="GO:0035556">
    <property type="term" value="P:intracellular signal transduction"/>
    <property type="evidence" value="ECO:0007669"/>
    <property type="project" value="InterPro"/>
</dbReference>
<evidence type="ECO:0000313" key="4">
    <source>
        <dbReference type="Proteomes" id="UP000183900"/>
    </source>
</evidence>
<keyword evidence="1" id="KW-1133">Transmembrane helix</keyword>
<evidence type="ECO:0000259" key="2">
    <source>
        <dbReference type="PROSITE" id="PS50125"/>
    </source>
</evidence>
<dbReference type="Gene3D" id="3.30.70.1230">
    <property type="entry name" value="Nucleotide cyclase"/>
    <property type="match status" value="1"/>
</dbReference>
<dbReference type="Pfam" id="PF00211">
    <property type="entry name" value="Guanylate_cyc"/>
    <property type="match status" value="1"/>
</dbReference>
<reference evidence="4" key="1">
    <citation type="submission" date="2015-08" db="EMBL/GenBank/DDBJ databases">
        <authorList>
            <person name="Varghese N."/>
        </authorList>
    </citation>
    <scope>NUCLEOTIDE SEQUENCE [LARGE SCALE GENOMIC DNA]</scope>
    <source>
        <strain evidence="4">DSM 23407</strain>
    </source>
</reference>
<dbReference type="AlphaFoldDB" id="A0A0K6ICH6"/>
<dbReference type="Pfam" id="PF05226">
    <property type="entry name" value="CHASE2"/>
    <property type="match status" value="1"/>
</dbReference>
<protein>
    <submittedName>
        <fullName evidence="3">Adenylate cyclase, class 3</fullName>
    </submittedName>
</protein>
<dbReference type="Proteomes" id="UP000183900">
    <property type="component" value="Unassembled WGS sequence"/>
</dbReference>
<organism evidence="3 4">
    <name type="scientific">Pannonibacter indicus</name>
    <dbReference type="NCBI Taxonomy" id="466044"/>
    <lineage>
        <taxon>Bacteria</taxon>
        <taxon>Pseudomonadati</taxon>
        <taxon>Pseudomonadota</taxon>
        <taxon>Alphaproteobacteria</taxon>
        <taxon>Hyphomicrobiales</taxon>
        <taxon>Stappiaceae</taxon>
        <taxon>Pannonibacter</taxon>
    </lineage>
</organism>
<dbReference type="GO" id="GO:0009190">
    <property type="term" value="P:cyclic nucleotide biosynthetic process"/>
    <property type="evidence" value="ECO:0007669"/>
    <property type="project" value="InterPro"/>
</dbReference>
<keyword evidence="1" id="KW-0472">Membrane</keyword>
<keyword evidence="4" id="KW-1185">Reference proteome</keyword>
<gene>
    <name evidence="3" type="ORF">Ga0061067_12211</name>
</gene>
<accession>A0A0K6ICH6</accession>
<evidence type="ECO:0000313" key="3">
    <source>
        <dbReference type="EMBL" id="CUB00810.1"/>
    </source>
</evidence>
<feature type="transmembrane region" description="Helical" evidence="1">
    <location>
        <begin position="319"/>
        <end position="342"/>
    </location>
</feature>
<dbReference type="SMART" id="SM01080">
    <property type="entry name" value="CHASE2"/>
    <property type="match status" value="1"/>
</dbReference>
<name>A0A0K6ICH6_9HYPH</name>
<dbReference type="EMBL" id="CYHE01000022">
    <property type="protein sequence ID" value="CUB00810.1"/>
    <property type="molecule type" value="Genomic_DNA"/>
</dbReference>
<dbReference type="InterPro" id="IPR001054">
    <property type="entry name" value="A/G_cyclase"/>
</dbReference>
<evidence type="ECO:0000256" key="1">
    <source>
        <dbReference type="SAM" id="Phobius"/>
    </source>
</evidence>
<dbReference type="RefSeq" id="WP_082440191.1">
    <property type="nucleotide sequence ID" value="NZ_CYHE01000022.1"/>
</dbReference>
<keyword evidence="1" id="KW-0812">Transmembrane</keyword>
<feature type="domain" description="Guanylate cyclase" evidence="2">
    <location>
        <begin position="409"/>
        <end position="541"/>
    </location>
</feature>
<dbReference type="PROSITE" id="PS50125">
    <property type="entry name" value="GUANYLATE_CYCLASE_2"/>
    <property type="match status" value="1"/>
</dbReference>
<dbReference type="PANTHER" id="PTHR43081:SF1">
    <property type="entry name" value="ADENYLATE CYCLASE, TERMINAL-DIFFERENTIATION SPECIFIC"/>
    <property type="match status" value="1"/>
</dbReference>
<dbReference type="OrthoDB" id="341967at2"/>
<dbReference type="PANTHER" id="PTHR43081">
    <property type="entry name" value="ADENYLATE CYCLASE, TERMINAL-DIFFERENTIATION SPECIFIC-RELATED"/>
    <property type="match status" value="1"/>
</dbReference>
<proteinExistence type="predicted"/>
<dbReference type="SMART" id="SM00044">
    <property type="entry name" value="CYCc"/>
    <property type="match status" value="1"/>
</dbReference>
<feature type="transmembrane region" description="Helical" evidence="1">
    <location>
        <begin position="348"/>
        <end position="366"/>
    </location>
</feature>
<dbReference type="InterPro" id="IPR029787">
    <property type="entry name" value="Nucleotide_cyclase"/>
</dbReference>
<dbReference type="SUPFAM" id="SSF55073">
    <property type="entry name" value="Nucleotide cyclase"/>
    <property type="match status" value="1"/>
</dbReference>
<sequence>MTMGRASKPALAGPLQRRLAPVLAACLALLMVLPAATRLEPRLGDVILFAGGGTAAERREDIAILTITEETLAAFPYRSPIDRGFLAALIRRISAAGPKAIGIDILFDGPSDPVKDADLLAAIDEASSPVILAVASDLNDLTPQQRLYLGNSVSGRGHGSIVLQRDDSDGIVRHLPFPQDRDGAPITTFTAALATEAAGTPPPRGRILYQAPQGPGLTAFPQYPAHTATMLPDEWLAGKYVLIGTDLPHLDQHPAPMVSLAGTEGGTVPGIAIHAHILAQVLEGRSLPALPLETGLILAALAAAATVTGFTLTQKPGRFFLVLGLAAFACLAVSALLLRLQILQLPVLTPPAAAIAAALLLALFRWRIDRSERAFLNTAFSRYVSPQVVQRLTSGRLSLALGGEKRTVTYVFTDLEGFTTLSEQLTADQVAAILNRYLDRMCDLFVSHGATIDKLIGDAVVGFFGAPEEDPEQSLKAVKLALAVDAFCEGFRKEMAAEGIPLGVTRIGLHRGEAVVGNFGGSRFFDYTSIGDTVNTAARLEGANKYLGTRICVSAAAAAHAPGMIYRPIGDLVVKGRAEPLPCVEPLSDAEARSDWMAPYTAAFRCLKQGDAEAARQGFETVLRLRGDDGPSRLHLARLGQGETGTQIVLGGK</sequence>
<dbReference type="GO" id="GO:0004016">
    <property type="term" value="F:adenylate cyclase activity"/>
    <property type="evidence" value="ECO:0007669"/>
    <property type="project" value="UniProtKB-ARBA"/>
</dbReference>
<dbReference type="CDD" id="cd07302">
    <property type="entry name" value="CHD"/>
    <property type="match status" value="1"/>
</dbReference>
<dbReference type="InterPro" id="IPR007890">
    <property type="entry name" value="CHASE2"/>
</dbReference>
<feature type="transmembrane region" description="Helical" evidence="1">
    <location>
        <begin position="295"/>
        <end position="312"/>
    </location>
</feature>
<dbReference type="InterPro" id="IPR050697">
    <property type="entry name" value="Adenylyl/Guanylyl_Cyclase_3/4"/>
</dbReference>